<feature type="transmembrane region" description="Helical" evidence="6">
    <location>
        <begin position="12"/>
        <end position="31"/>
    </location>
</feature>
<dbReference type="EMBL" id="CAADJA010000002">
    <property type="protein sequence ID" value="VFS50957.1"/>
    <property type="molecule type" value="Genomic_DNA"/>
</dbReference>
<feature type="transmembrane region" description="Helical" evidence="6">
    <location>
        <begin position="140"/>
        <end position="162"/>
    </location>
</feature>
<dbReference type="PANTHER" id="PTHR43791">
    <property type="entry name" value="PERMEASE-RELATED"/>
    <property type="match status" value="1"/>
</dbReference>
<dbReference type="SUPFAM" id="SSF103473">
    <property type="entry name" value="MFS general substrate transporter"/>
    <property type="match status" value="1"/>
</dbReference>
<evidence type="ECO:0000256" key="6">
    <source>
        <dbReference type="SAM" id="Phobius"/>
    </source>
</evidence>
<feature type="transmembrane region" description="Helical" evidence="6">
    <location>
        <begin position="174"/>
        <end position="196"/>
    </location>
</feature>
<keyword evidence="5 6" id="KW-0472">Membrane</keyword>
<evidence type="ECO:0000256" key="1">
    <source>
        <dbReference type="ARBA" id="ARBA00004141"/>
    </source>
</evidence>
<name>A0A484ZQG5_9GAMM</name>
<keyword evidence="2" id="KW-0813">Transport</keyword>
<dbReference type="PROSITE" id="PS50850">
    <property type="entry name" value="MFS"/>
    <property type="match status" value="1"/>
</dbReference>
<dbReference type="PANTHER" id="PTHR43791:SF30">
    <property type="entry name" value="INNER MEMBRANE TRANSPORT PROTEIN RHMT"/>
    <property type="match status" value="1"/>
</dbReference>
<dbReference type="Gene3D" id="1.20.1250.20">
    <property type="entry name" value="MFS general substrate transporter like domains"/>
    <property type="match status" value="1"/>
</dbReference>
<evidence type="ECO:0000256" key="5">
    <source>
        <dbReference type="ARBA" id="ARBA00023136"/>
    </source>
</evidence>
<dbReference type="InterPro" id="IPR020846">
    <property type="entry name" value="MFS_dom"/>
</dbReference>
<proteinExistence type="predicted"/>
<feature type="domain" description="Major facilitator superfamily (MFS) profile" evidence="7">
    <location>
        <begin position="16"/>
        <end position="205"/>
    </location>
</feature>
<reference evidence="8 9" key="1">
    <citation type="submission" date="2019-03" db="EMBL/GenBank/DDBJ databases">
        <authorList>
            <consortium name="Pathogen Informatics"/>
        </authorList>
    </citation>
    <scope>NUCLEOTIDE SEQUENCE [LARGE SCALE GENOMIC DNA]</scope>
    <source>
        <strain evidence="8 9">NCTC12282</strain>
    </source>
</reference>
<sequence>MTTVLNTAVTKTRWRLVPFMLALYILAFLDRANIGFAKQSYQLDTGLSNEAYALGAGIFFIAYACLGAPANLLMKHFGARKWIGVTTLCWGVLSSAMAFCDTEWKFLAVRTLLGAAEAGFFPGMIYLTSQWFPQRTRASVMGLFYMGAPLALTLGSPLSGALLEMHGFGGHPGWFWMFMIEGMLAVAAGVWTFFYLDDNLKMHAS</sequence>
<evidence type="ECO:0000259" key="7">
    <source>
        <dbReference type="PROSITE" id="PS50850"/>
    </source>
</evidence>
<dbReference type="Proteomes" id="UP000373449">
    <property type="component" value="Unassembled WGS sequence"/>
</dbReference>
<organism evidence="8 9">
    <name type="scientific">Budvicia aquatica</name>
    <dbReference type="NCBI Taxonomy" id="82979"/>
    <lineage>
        <taxon>Bacteria</taxon>
        <taxon>Pseudomonadati</taxon>
        <taxon>Pseudomonadota</taxon>
        <taxon>Gammaproteobacteria</taxon>
        <taxon>Enterobacterales</taxon>
        <taxon>Budviciaceae</taxon>
        <taxon>Budvicia</taxon>
    </lineage>
</organism>
<dbReference type="Pfam" id="PF07690">
    <property type="entry name" value="MFS_1"/>
    <property type="match status" value="1"/>
</dbReference>
<gene>
    <name evidence="8" type="primary">rhmT_12</name>
    <name evidence="8" type="ORF">NCTC12282_04771</name>
</gene>
<evidence type="ECO:0000256" key="3">
    <source>
        <dbReference type="ARBA" id="ARBA00022692"/>
    </source>
</evidence>
<feature type="transmembrane region" description="Helical" evidence="6">
    <location>
        <begin position="82"/>
        <end position="100"/>
    </location>
</feature>
<dbReference type="InterPro" id="IPR011701">
    <property type="entry name" value="MFS"/>
</dbReference>
<evidence type="ECO:0000256" key="4">
    <source>
        <dbReference type="ARBA" id="ARBA00022989"/>
    </source>
</evidence>
<keyword evidence="4 6" id="KW-1133">Transmembrane helix</keyword>
<comment type="subcellular location">
    <subcellularLocation>
        <location evidence="1">Membrane</location>
        <topology evidence="1">Multi-pass membrane protein</topology>
    </subcellularLocation>
</comment>
<accession>A0A484ZQG5</accession>
<dbReference type="GO" id="GO:0005886">
    <property type="term" value="C:plasma membrane"/>
    <property type="evidence" value="ECO:0007669"/>
    <property type="project" value="TreeGrafter"/>
</dbReference>
<feature type="transmembrane region" description="Helical" evidence="6">
    <location>
        <begin position="106"/>
        <end position="128"/>
    </location>
</feature>
<dbReference type="AlphaFoldDB" id="A0A484ZQG5"/>
<evidence type="ECO:0000256" key="2">
    <source>
        <dbReference type="ARBA" id="ARBA00022448"/>
    </source>
</evidence>
<dbReference type="FunFam" id="1.20.1250.20:FF:000018">
    <property type="entry name" value="MFS transporter permease"/>
    <property type="match status" value="1"/>
</dbReference>
<protein>
    <submittedName>
        <fullName evidence="8">Inner membrane transport protein RhmT</fullName>
    </submittedName>
</protein>
<feature type="transmembrane region" description="Helical" evidence="6">
    <location>
        <begin position="51"/>
        <end position="70"/>
    </location>
</feature>
<evidence type="ECO:0000313" key="8">
    <source>
        <dbReference type="EMBL" id="VFS50957.1"/>
    </source>
</evidence>
<dbReference type="InterPro" id="IPR036259">
    <property type="entry name" value="MFS_trans_sf"/>
</dbReference>
<evidence type="ECO:0000313" key="9">
    <source>
        <dbReference type="Proteomes" id="UP000373449"/>
    </source>
</evidence>
<dbReference type="GO" id="GO:0022857">
    <property type="term" value="F:transmembrane transporter activity"/>
    <property type="evidence" value="ECO:0007669"/>
    <property type="project" value="InterPro"/>
</dbReference>
<keyword evidence="3 6" id="KW-0812">Transmembrane</keyword>